<dbReference type="InterPro" id="IPR000182">
    <property type="entry name" value="GNAT_dom"/>
</dbReference>
<evidence type="ECO:0000256" key="2">
    <source>
        <dbReference type="ARBA" id="ARBA00023315"/>
    </source>
</evidence>
<dbReference type="InterPro" id="IPR050832">
    <property type="entry name" value="Bact_Acetyltransf"/>
</dbReference>
<dbReference type="EMBL" id="BSFF01000001">
    <property type="protein sequence ID" value="GLK54419.1"/>
    <property type="molecule type" value="Genomic_DNA"/>
</dbReference>
<evidence type="ECO:0000259" key="3">
    <source>
        <dbReference type="PROSITE" id="PS51186"/>
    </source>
</evidence>
<dbReference type="CDD" id="cd04301">
    <property type="entry name" value="NAT_SF"/>
    <property type="match status" value="1"/>
</dbReference>
<dbReference type="PANTHER" id="PTHR43877:SF2">
    <property type="entry name" value="AMINOALKYLPHOSPHONATE N-ACETYLTRANSFERASE-RELATED"/>
    <property type="match status" value="1"/>
</dbReference>
<dbReference type="SUPFAM" id="SSF55729">
    <property type="entry name" value="Acyl-CoA N-acyltransferases (Nat)"/>
    <property type="match status" value="1"/>
</dbReference>
<dbReference type="PANTHER" id="PTHR43877">
    <property type="entry name" value="AMINOALKYLPHOSPHONATE N-ACETYLTRANSFERASE-RELATED-RELATED"/>
    <property type="match status" value="1"/>
</dbReference>
<gene>
    <name evidence="4" type="ORF">GCM10008170_04380</name>
    <name evidence="5" type="ORF">JOD31_001587</name>
</gene>
<organism evidence="4 7">
    <name type="scientific">Methylopila capsulata</name>
    <dbReference type="NCBI Taxonomy" id="61654"/>
    <lineage>
        <taxon>Bacteria</taxon>
        <taxon>Pseudomonadati</taxon>
        <taxon>Pseudomonadota</taxon>
        <taxon>Alphaproteobacteria</taxon>
        <taxon>Hyphomicrobiales</taxon>
        <taxon>Methylopilaceae</taxon>
        <taxon>Methylopila</taxon>
    </lineage>
</organism>
<evidence type="ECO:0000313" key="4">
    <source>
        <dbReference type="EMBL" id="GLK54419.1"/>
    </source>
</evidence>
<dbReference type="GO" id="GO:0016747">
    <property type="term" value="F:acyltransferase activity, transferring groups other than amino-acyl groups"/>
    <property type="evidence" value="ECO:0007669"/>
    <property type="project" value="InterPro"/>
</dbReference>
<dbReference type="Proteomes" id="UP000758856">
    <property type="component" value="Unassembled WGS sequence"/>
</dbReference>
<keyword evidence="2" id="KW-0012">Acyltransferase</keyword>
<evidence type="ECO:0000256" key="1">
    <source>
        <dbReference type="ARBA" id="ARBA00022679"/>
    </source>
</evidence>
<evidence type="ECO:0000313" key="5">
    <source>
        <dbReference type="EMBL" id="MBM7851362.1"/>
    </source>
</evidence>
<reference evidence="4" key="3">
    <citation type="submission" date="2023-01" db="EMBL/GenBank/DDBJ databases">
        <authorList>
            <person name="Sun Q."/>
            <person name="Evtushenko L."/>
        </authorList>
    </citation>
    <scope>NUCLEOTIDE SEQUENCE</scope>
    <source>
        <strain evidence="4">VKM B-1606</strain>
    </source>
</reference>
<dbReference type="PROSITE" id="PS51186">
    <property type="entry name" value="GNAT"/>
    <property type="match status" value="1"/>
</dbReference>
<comment type="caution">
    <text evidence="4">The sequence shown here is derived from an EMBL/GenBank/DDBJ whole genome shotgun (WGS) entry which is preliminary data.</text>
</comment>
<dbReference type="EMBL" id="JAFBCY010000002">
    <property type="protein sequence ID" value="MBM7851362.1"/>
    <property type="molecule type" value="Genomic_DNA"/>
</dbReference>
<feature type="domain" description="N-acetyltransferase" evidence="3">
    <location>
        <begin position="7"/>
        <end position="160"/>
    </location>
</feature>
<protein>
    <submittedName>
        <fullName evidence="4">N-acetyltransferase</fullName>
    </submittedName>
    <submittedName>
        <fullName evidence="5">Ribosomal protein S18 acetylase RimI-like enzyme</fullName>
    </submittedName>
</protein>
<evidence type="ECO:0000313" key="6">
    <source>
        <dbReference type="Proteomes" id="UP000758856"/>
    </source>
</evidence>
<keyword evidence="6" id="KW-1185">Reference proteome</keyword>
<reference evidence="4" key="1">
    <citation type="journal article" date="2014" name="Int. J. Syst. Evol. Microbiol.">
        <title>Complete genome sequence of Corynebacterium casei LMG S-19264T (=DSM 44701T), isolated from a smear-ripened cheese.</title>
        <authorList>
            <consortium name="US DOE Joint Genome Institute (JGI-PGF)"/>
            <person name="Walter F."/>
            <person name="Albersmeier A."/>
            <person name="Kalinowski J."/>
            <person name="Ruckert C."/>
        </authorList>
    </citation>
    <scope>NUCLEOTIDE SEQUENCE</scope>
    <source>
        <strain evidence="4">VKM B-1606</strain>
    </source>
</reference>
<dbReference type="RefSeq" id="WP_204949763.1">
    <property type="nucleotide sequence ID" value="NZ_BSFF01000001.1"/>
</dbReference>
<evidence type="ECO:0000313" key="7">
    <source>
        <dbReference type="Proteomes" id="UP001143400"/>
    </source>
</evidence>
<reference evidence="5 6" key="2">
    <citation type="submission" date="2021-01" db="EMBL/GenBank/DDBJ databases">
        <title>Genomic Encyclopedia of Type Strains, Phase IV (KMG-IV): sequencing the most valuable type-strain genomes for metagenomic binning, comparative biology and taxonomic classification.</title>
        <authorList>
            <person name="Goeker M."/>
        </authorList>
    </citation>
    <scope>NUCLEOTIDE SEQUENCE [LARGE SCALE GENOMIC DNA]</scope>
    <source>
        <strain evidence="5 6">DSM 6130</strain>
    </source>
</reference>
<dbReference type="Pfam" id="PF00583">
    <property type="entry name" value="Acetyltransf_1"/>
    <property type="match status" value="1"/>
</dbReference>
<dbReference type="AlphaFoldDB" id="A0A9W6MQV6"/>
<name>A0A9W6MQV6_9HYPH</name>
<dbReference type="Gene3D" id="3.40.630.30">
    <property type="match status" value="1"/>
</dbReference>
<sequence>MSPAGGVSVRRGGLEDVATVHALVSGAFGEVGPVEPPLSALRETVDTLAARLEDEEFLLIAEADGAVVGCAFCAPQDDAVYLGRVAVDASARGRGVCRALVGEAEALAREFARVRLTLKVRASMPQNIDVFRRLGFAITAEARHEGYDRTTYYVLEKPLG</sequence>
<keyword evidence="1" id="KW-0808">Transferase</keyword>
<dbReference type="InterPro" id="IPR016181">
    <property type="entry name" value="Acyl_CoA_acyltransferase"/>
</dbReference>
<accession>A0A9W6MQV6</accession>
<proteinExistence type="predicted"/>
<dbReference type="Proteomes" id="UP001143400">
    <property type="component" value="Unassembled WGS sequence"/>
</dbReference>